<dbReference type="InterPro" id="IPR024606">
    <property type="entry name" value="KIAA1549"/>
</dbReference>
<dbReference type="EMBL" id="SRLO01001317">
    <property type="protein sequence ID" value="TNN39010.1"/>
    <property type="molecule type" value="Genomic_DNA"/>
</dbReference>
<keyword evidence="2" id="KW-1185">Reference proteome</keyword>
<evidence type="ECO:0000313" key="2">
    <source>
        <dbReference type="Proteomes" id="UP000314294"/>
    </source>
</evidence>
<dbReference type="Proteomes" id="UP000314294">
    <property type="component" value="Unassembled WGS sequence"/>
</dbReference>
<dbReference type="Pfam" id="PF12877">
    <property type="entry name" value="KIAA1549"/>
    <property type="match status" value="1"/>
</dbReference>
<dbReference type="AlphaFoldDB" id="A0A4Z2FDM4"/>
<proteinExistence type="predicted"/>
<gene>
    <name evidence="1" type="ORF">EYF80_050817</name>
</gene>
<dbReference type="PANTHER" id="PTHR21590:SF4">
    <property type="entry name" value="UPF0606 PROTEIN KIAA1549"/>
    <property type="match status" value="1"/>
</dbReference>
<dbReference type="PANTHER" id="PTHR21590">
    <property type="entry name" value="SEA DOMAIN-CONTAINING PROTEIN"/>
    <property type="match status" value="1"/>
</dbReference>
<organism evidence="1 2">
    <name type="scientific">Liparis tanakae</name>
    <name type="common">Tanaka's snailfish</name>
    <dbReference type="NCBI Taxonomy" id="230148"/>
    <lineage>
        <taxon>Eukaryota</taxon>
        <taxon>Metazoa</taxon>
        <taxon>Chordata</taxon>
        <taxon>Craniata</taxon>
        <taxon>Vertebrata</taxon>
        <taxon>Euteleostomi</taxon>
        <taxon>Actinopterygii</taxon>
        <taxon>Neopterygii</taxon>
        <taxon>Teleostei</taxon>
        <taxon>Neoteleostei</taxon>
        <taxon>Acanthomorphata</taxon>
        <taxon>Eupercaria</taxon>
        <taxon>Perciformes</taxon>
        <taxon>Cottioidei</taxon>
        <taxon>Cottales</taxon>
        <taxon>Liparidae</taxon>
        <taxon>Liparis</taxon>
    </lineage>
</organism>
<name>A0A4Z2FDM4_9TELE</name>
<comment type="caution">
    <text evidence="1">The sequence shown here is derived from an EMBL/GenBank/DDBJ whole genome shotgun (WGS) entry which is preliminary data.</text>
</comment>
<accession>A0A4Z2FDM4</accession>
<protein>
    <submittedName>
        <fullName evidence="1">UPF0606 protein</fullName>
    </submittedName>
</protein>
<reference evidence="1 2" key="1">
    <citation type="submission" date="2019-03" db="EMBL/GenBank/DDBJ databases">
        <title>First draft genome of Liparis tanakae, snailfish: a comprehensive survey of snailfish specific genes.</title>
        <authorList>
            <person name="Kim W."/>
            <person name="Song I."/>
            <person name="Jeong J.-H."/>
            <person name="Kim D."/>
            <person name="Kim S."/>
            <person name="Ryu S."/>
            <person name="Song J.Y."/>
            <person name="Lee S.K."/>
        </authorList>
    </citation>
    <scope>NUCLEOTIDE SEQUENCE [LARGE SCALE GENOMIC DNA]</scope>
    <source>
        <tissue evidence="1">Muscle</tissue>
    </source>
</reference>
<dbReference type="OrthoDB" id="10064192at2759"/>
<sequence>MLPNPDEMLAPGYNVPFIVPHPTSASSEPTEVPPEDFYPTNTMEVDWGSGDYLETMSFLNADGEDYSLVTKVPSDSYDLEDYTESYDTSFPSRVGISPSSLQPLHASRSPSLTTTYSTIDPLKSIDPSSLSSTIHFTLDPTPAANSDVPDASDVDWPNTFTIQPTDVLLPDMNSLEYYVTQLSKEKHSSEPGAEHRGKVTSVSIGTTDITPAGSVTDAPEWTEDESSMLQFVPSDIDVRFCNFSESVEKGLTMAFAEVRRRSKQSTNFTVHIVNITTAAPTYQEQRLVRQPVDLTFTVRAPRGYLVGSEVSNALMKLTMVEFSYYMGFPVLQIAELLLGVMDQKVGERTFQANMERRVAMLLGEATGLIRRVKRATLIGNSSVQFKDTPP</sequence>
<evidence type="ECO:0000313" key="1">
    <source>
        <dbReference type="EMBL" id="TNN39010.1"/>
    </source>
</evidence>